<comment type="cofactor">
    <cofactor evidence="1">
        <name>FAD</name>
        <dbReference type="ChEBI" id="CHEBI:57692"/>
    </cofactor>
</comment>
<dbReference type="InterPro" id="IPR036188">
    <property type="entry name" value="FAD/NAD-bd_sf"/>
</dbReference>
<keyword evidence="4" id="KW-0560">Oxidoreductase</keyword>
<comment type="caution">
    <text evidence="6">The sequence shown here is derived from an EMBL/GenBank/DDBJ whole genome shotgun (WGS) entry which is preliminary data.</text>
</comment>
<sequence length="376" mass="40855">MTKHLILVGAGHAHLTCLKGLRDFTAQGYRVTVIGPGSHHYYSGMGPGMLGGTYRPQEIRFNSQRMAEAGGACFVKGVVARVKPSERKVVLASGEEISYDVVSFNIGSGVPTAGIAFQNASNVFTVKPIEQLWCARKSILAQLLSRTLELVVGGGGPAGVEISGNLWRLVRQNKGVANITLVAGRRLLAGFPDKVRQKALASLQSRGIQVVEGLHVTEIEAGRVRLTSGPQLPFDFLFLALGVKPPGLFRDSGLPTGPDGGLLVNEFLQSVAFPEIFGGGDCIYFQPHPLDKVGVYAVRQNPVLQDNLLAALKGRPLRPFQPDGAYLLIFNLGDGRGIFWKKNLIFSGRLAFWLKDYIDRRFMRQFQISGELAEAE</sequence>
<organism evidence="6">
    <name type="scientific">Desulfobacca acetoxidans</name>
    <dbReference type="NCBI Taxonomy" id="60893"/>
    <lineage>
        <taxon>Bacteria</taxon>
        <taxon>Pseudomonadati</taxon>
        <taxon>Thermodesulfobacteriota</taxon>
        <taxon>Desulfobaccia</taxon>
        <taxon>Desulfobaccales</taxon>
        <taxon>Desulfobaccaceae</taxon>
        <taxon>Desulfobacca</taxon>
    </lineage>
</organism>
<dbReference type="Pfam" id="PF07992">
    <property type="entry name" value="Pyr_redox_2"/>
    <property type="match status" value="1"/>
</dbReference>
<dbReference type="InterPro" id="IPR051169">
    <property type="entry name" value="NADH-Q_oxidoreductase"/>
</dbReference>
<dbReference type="PANTHER" id="PTHR42913">
    <property type="entry name" value="APOPTOSIS-INDUCING FACTOR 1"/>
    <property type="match status" value="1"/>
</dbReference>
<dbReference type="SUPFAM" id="SSF51905">
    <property type="entry name" value="FAD/NAD(P)-binding domain"/>
    <property type="match status" value="2"/>
</dbReference>
<gene>
    <name evidence="6" type="ORF">ENW96_13970</name>
</gene>
<evidence type="ECO:0000313" key="6">
    <source>
        <dbReference type="EMBL" id="HGF35463.1"/>
    </source>
</evidence>
<dbReference type="GO" id="GO:0019646">
    <property type="term" value="P:aerobic electron transport chain"/>
    <property type="evidence" value="ECO:0007669"/>
    <property type="project" value="TreeGrafter"/>
</dbReference>
<dbReference type="Gene3D" id="3.50.50.100">
    <property type="match status" value="1"/>
</dbReference>
<protein>
    <submittedName>
        <fullName evidence="6">Pyridine nucleotide-disulfide oxidoreductase</fullName>
    </submittedName>
</protein>
<reference evidence="6" key="1">
    <citation type="journal article" date="2020" name="mSystems">
        <title>Genome- and Community-Level Interaction Insights into Carbon Utilization and Element Cycling Functions of Hydrothermarchaeota in Hydrothermal Sediment.</title>
        <authorList>
            <person name="Zhou Z."/>
            <person name="Liu Y."/>
            <person name="Xu W."/>
            <person name="Pan J."/>
            <person name="Luo Z.H."/>
            <person name="Li M."/>
        </authorList>
    </citation>
    <scope>NUCLEOTIDE SEQUENCE [LARGE SCALE GENOMIC DNA]</scope>
    <source>
        <strain evidence="6">SpSt-897</strain>
    </source>
</reference>
<keyword evidence="3" id="KW-0274">FAD</keyword>
<evidence type="ECO:0000256" key="2">
    <source>
        <dbReference type="ARBA" id="ARBA00022630"/>
    </source>
</evidence>
<accession>A0A7C3V0J3</accession>
<keyword evidence="2" id="KW-0285">Flavoprotein</keyword>
<feature type="domain" description="FAD/NAD(P)-binding" evidence="5">
    <location>
        <begin position="4"/>
        <end position="285"/>
    </location>
</feature>
<evidence type="ECO:0000256" key="1">
    <source>
        <dbReference type="ARBA" id="ARBA00001974"/>
    </source>
</evidence>
<dbReference type="AlphaFoldDB" id="A0A7C3V0J3"/>
<dbReference type="PRINTS" id="PR00368">
    <property type="entry name" value="FADPNR"/>
</dbReference>
<name>A0A7C3V0J3_9BACT</name>
<dbReference type="GO" id="GO:0003955">
    <property type="term" value="F:NAD(P)H dehydrogenase (quinone) activity"/>
    <property type="evidence" value="ECO:0007669"/>
    <property type="project" value="TreeGrafter"/>
</dbReference>
<proteinExistence type="predicted"/>
<evidence type="ECO:0000259" key="5">
    <source>
        <dbReference type="Pfam" id="PF07992"/>
    </source>
</evidence>
<evidence type="ECO:0000256" key="3">
    <source>
        <dbReference type="ARBA" id="ARBA00022827"/>
    </source>
</evidence>
<dbReference type="EMBL" id="DTMF01000335">
    <property type="protein sequence ID" value="HGF35463.1"/>
    <property type="molecule type" value="Genomic_DNA"/>
</dbReference>
<dbReference type="PANTHER" id="PTHR42913:SF9">
    <property type="entry name" value="SLR1591 PROTEIN"/>
    <property type="match status" value="1"/>
</dbReference>
<evidence type="ECO:0000256" key="4">
    <source>
        <dbReference type="ARBA" id="ARBA00023002"/>
    </source>
</evidence>
<dbReference type="InterPro" id="IPR023753">
    <property type="entry name" value="FAD/NAD-binding_dom"/>
</dbReference>